<dbReference type="GO" id="GO:0016705">
    <property type="term" value="F:oxidoreductase activity, acting on paired donors, with incorporation or reduction of molecular oxygen"/>
    <property type="evidence" value="ECO:0007669"/>
    <property type="project" value="UniProtKB-ARBA"/>
</dbReference>
<comment type="caution">
    <text evidence="6">The sequence shown here is derived from an EMBL/GenBank/DDBJ whole genome shotgun (WGS) entry which is preliminary data.</text>
</comment>
<dbReference type="CDD" id="cd03467">
    <property type="entry name" value="Rieske"/>
    <property type="match status" value="1"/>
</dbReference>
<dbReference type="Proteomes" id="UP000256304">
    <property type="component" value="Unassembled WGS sequence"/>
</dbReference>
<accession>A0A3D9SFB8</accession>
<evidence type="ECO:0000313" key="7">
    <source>
        <dbReference type="Proteomes" id="UP000256304"/>
    </source>
</evidence>
<gene>
    <name evidence="6" type="ORF">A8990_101385</name>
</gene>
<dbReference type="PROSITE" id="PS51296">
    <property type="entry name" value="RIESKE"/>
    <property type="match status" value="1"/>
</dbReference>
<name>A0A3D9SFB8_9BACL</name>
<dbReference type="GO" id="GO:0004497">
    <property type="term" value="F:monooxygenase activity"/>
    <property type="evidence" value="ECO:0007669"/>
    <property type="project" value="UniProtKB-ARBA"/>
</dbReference>
<dbReference type="GO" id="GO:0046872">
    <property type="term" value="F:metal ion binding"/>
    <property type="evidence" value="ECO:0007669"/>
    <property type="project" value="UniProtKB-KW"/>
</dbReference>
<keyword evidence="1" id="KW-0001">2Fe-2S</keyword>
<protein>
    <submittedName>
        <fullName evidence="6">Rieske Fe-S protein</fullName>
    </submittedName>
</protein>
<reference evidence="6 7" key="1">
    <citation type="submission" date="2018-08" db="EMBL/GenBank/DDBJ databases">
        <title>Genomic Encyclopedia of Type Strains, Phase III (KMG-III): the genomes of soil and plant-associated and newly described type strains.</title>
        <authorList>
            <person name="Whitman W."/>
        </authorList>
    </citation>
    <scope>NUCLEOTIDE SEQUENCE [LARGE SCALE GENOMIC DNA]</scope>
    <source>
        <strain evidence="6 7">CGMCC 1.10966</strain>
    </source>
</reference>
<keyword evidence="2" id="KW-0479">Metal-binding</keyword>
<evidence type="ECO:0000256" key="4">
    <source>
        <dbReference type="ARBA" id="ARBA00023014"/>
    </source>
</evidence>
<dbReference type="AlphaFoldDB" id="A0A3D9SFB8"/>
<dbReference type="SUPFAM" id="SSF50022">
    <property type="entry name" value="ISP domain"/>
    <property type="match status" value="1"/>
</dbReference>
<dbReference type="Pfam" id="PF00355">
    <property type="entry name" value="Rieske"/>
    <property type="match status" value="1"/>
</dbReference>
<evidence type="ECO:0000313" key="6">
    <source>
        <dbReference type="EMBL" id="REE94589.1"/>
    </source>
</evidence>
<feature type="domain" description="Rieske" evidence="5">
    <location>
        <begin position="107"/>
        <end position="185"/>
    </location>
</feature>
<evidence type="ECO:0000256" key="1">
    <source>
        <dbReference type="ARBA" id="ARBA00022714"/>
    </source>
</evidence>
<sequence>MEGALVCMNVEVDCMNNRMPRKLSRRAFLGSTGKLALGVAAALSGTTGLFYYGAKTHKNEAEAEQRPGNIALLGSYEELSALTAMKMIHYEAEHVDAWYKKPLRGFVYVTTDAAGQILIISSACSHLGCTVEPATDAQRKKTKDLVLICPCHGAEFGKYGDTVSAFVNRGLDTYEPIIAGGGVYFDVMQPIQRNLTME</sequence>
<keyword evidence="7" id="KW-1185">Reference proteome</keyword>
<dbReference type="Gene3D" id="2.102.10.10">
    <property type="entry name" value="Rieske [2Fe-2S] iron-sulphur domain"/>
    <property type="match status" value="1"/>
</dbReference>
<dbReference type="GO" id="GO:0051537">
    <property type="term" value="F:2 iron, 2 sulfur cluster binding"/>
    <property type="evidence" value="ECO:0007669"/>
    <property type="project" value="UniProtKB-KW"/>
</dbReference>
<keyword evidence="4" id="KW-0411">Iron-sulfur</keyword>
<evidence type="ECO:0000256" key="3">
    <source>
        <dbReference type="ARBA" id="ARBA00023004"/>
    </source>
</evidence>
<proteinExistence type="predicted"/>
<keyword evidence="3" id="KW-0408">Iron</keyword>
<evidence type="ECO:0000256" key="2">
    <source>
        <dbReference type="ARBA" id="ARBA00022723"/>
    </source>
</evidence>
<dbReference type="OrthoDB" id="9767869at2"/>
<dbReference type="EMBL" id="QTTN01000001">
    <property type="protein sequence ID" value="REE94589.1"/>
    <property type="molecule type" value="Genomic_DNA"/>
</dbReference>
<evidence type="ECO:0000259" key="5">
    <source>
        <dbReference type="PROSITE" id="PS51296"/>
    </source>
</evidence>
<dbReference type="InterPro" id="IPR017941">
    <property type="entry name" value="Rieske_2Fe-2S"/>
</dbReference>
<dbReference type="InterPro" id="IPR036922">
    <property type="entry name" value="Rieske_2Fe-2S_sf"/>
</dbReference>
<organism evidence="6 7">
    <name type="scientific">Paenibacillus taihuensis</name>
    <dbReference type="NCBI Taxonomy" id="1156355"/>
    <lineage>
        <taxon>Bacteria</taxon>
        <taxon>Bacillati</taxon>
        <taxon>Bacillota</taxon>
        <taxon>Bacilli</taxon>
        <taxon>Bacillales</taxon>
        <taxon>Paenibacillaceae</taxon>
        <taxon>Paenibacillus</taxon>
    </lineage>
</organism>